<feature type="domain" description="Carrier" evidence="6">
    <location>
        <begin position="2322"/>
        <end position="2396"/>
    </location>
</feature>
<dbReference type="PROSITE" id="PS00012">
    <property type="entry name" value="PHOSPHOPANTETHEINE"/>
    <property type="match status" value="1"/>
</dbReference>
<comment type="caution">
    <text evidence="7">The sequence shown here is derived from an EMBL/GenBank/DDBJ whole genome shotgun (WGS) entry which is preliminary data.</text>
</comment>
<dbReference type="Pfam" id="PF00668">
    <property type="entry name" value="Condensation"/>
    <property type="match status" value="4"/>
</dbReference>
<dbReference type="InterPro" id="IPR045851">
    <property type="entry name" value="AMP-bd_C_sf"/>
</dbReference>
<dbReference type="CDD" id="cd05930">
    <property type="entry name" value="A_NRPS"/>
    <property type="match status" value="2"/>
</dbReference>
<dbReference type="SUPFAM" id="SSF56801">
    <property type="entry name" value="Acetyl-CoA synthetase-like"/>
    <property type="match status" value="3"/>
</dbReference>
<evidence type="ECO:0000256" key="4">
    <source>
        <dbReference type="ARBA" id="ARBA00022553"/>
    </source>
</evidence>
<dbReference type="Pfam" id="PF13193">
    <property type="entry name" value="AMP-binding_C"/>
    <property type="match status" value="3"/>
</dbReference>
<keyword evidence="4" id="KW-0597">Phosphoprotein</keyword>
<dbReference type="InterPro" id="IPR023213">
    <property type="entry name" value="CAT-like_dom_sf"/>
</dbReference>
<dbReference type="CDD" id="cd17643">
    <property type="entry name" value="A_NRPS_Cytc1-like"/>
    <property type="match status" value="1"/>
</dbReference>
<dbReference type="Gene3D" id="3.30.300.30">
    <property type="match status" value="3"/>
</dbReference>
<dbReference type="CDD" id="cd19543">
    <property type="entry name" value="DCL_NRPS"/>
    <property type="match status" value="1"/>
</dbReference>
<dbReference type="FunFam" id="3.40.50.980:FF:000001">
    <property type="entry name" value="Non-ribosomal peptide synthetase"/>
    <property type="match status" value="2"/>
</dbReference>
<dbReference type="FunFam" id="3.30.300.30:FF:000010">
    <property type="entry name" value="Enterobactin synthetase component F"/>
    <property type="match status" value="2"/>
</dbReference>
<dbReference type="InterPro" id="IPR009081">
    <property type="entry name" value="PP-bd_ACP"/>
</dbReference>
<evidence type="ECO:0000256" key="2">
    <source>
        <dbReference type="ARBA" id="ARBA00006432"/>
    </source>
</evidence>
<keyword evidence="8" id="KW-1185">Reference proteome</keyword>
<dbReference type="Pfam" id="PF00550">
    <property type="entry name" value="PP-binding"/>
    <property type="match status" value="3"/>
</dbReference>
<organism evidence="7 8">
    <name type="scientific">Pseudoalteromonas amylolytica</name>
    <dbReference type="NCBI Taxonomy" id="1859457"/>
    <lineage>
        <taxon>Bacteria</taxon>
        <taxon>Pseudomonadati</taxon>
        <taxon>Pseudomonadota</taxon>
        <taxon>Gammaproteobacteria</taxon>
        <taxon>Alteromonadales</taxon>
        <taxon>Pseudoalteromonadaceae</taxon>
        <taxon>Pseudoalteromonas</taxon>
    </lineage>
</organism>
<dbReference type="Gene3D" id="3.30.559.10">
    <property type="entry name" value="Chloramphenicol acetyltransferase-like domain"/>
    <property type="match status" value="3"/>
</dbReference>
<protein>
    <recommendedName>
        <fullName evidence="6">Carrier domain-containing protein</fullName>
    </recommendedName>
</protein>
<evidence type="ECO:0000313" key="8">
    <source>
        <dbReference type="Proteomes" id="UP000179786"/>
    </source>
</evidence>
<dbReference type="FunFam" id="1.10.1200.10:FF:000005">
    <property type="entry name" value="Nonribosomal peptide synthetase 1"/>
    <property type="match status" value="1"/>
</dbReference>
<dbReference type="InterPro" id="IPR010060">
    <property type="entry name" value="NRPS_synth"/>
</dbReference>
<evidence type="ECO:0000313" key="7">
    <source>
        <dbReference type="EMBL" id="OHU92578.1"/>
    </source>
</evidence>
<dbReference type="GO" id="GO:0072330">
    <property type="term" value="P:monocarboxylic acid biosynthetic process"/>
    <property type="evidence" value="ECO:0007669"/>
    <property type="project" value="UniProtKB-ARBA"/>
</dbReference>
<dbReference type="NCBIfam" id="TIGR01720">
    <property type="entry name" value="NRPS-para261"/>
    <property type="match status" value="1"/>
</dbReference>
<dbReference type="GO" id="GO:0031177">
    <property type="term" value="F:phosphopantetheine binding"/>
    <property type="evidence" value="ECO:0007669"/>
    <property type="project" value="InterPro"/>
</dbReference>
<dbReference type="GO" id="GO:0005737">
    <property type="term" value="C:cytoplasm"/>
    <property type="evidence" value="ECO:0007669"/>
    <property type="project" value="TreeGrafter"/>
</dbReference>
<reference evidence="7 8" key="1">
    <citation type="submission" date="2016-09" db="EMBL/GenBank/DDBJ databases">
        <title>Pseudoalteromonas amylolytica sp. nov., isolated from the surface seawater.</title>
        <authorList>
            <person name="Wu Y.-H."/>
            <person name="Cheng H."/>
            <person name="Jin X.-B."/>
            <person name="Wang C.-S."/>
            <person name="Xu X.-W."/>
        </authorList>
    </citation>
    <scope>NUCLEOTIDE SEQUENCE [LARGE SCALE GENOMIC DNA]</scope>
    <source>
        <strain evidence="7 8">JW1</strain>
    </source>
</reference>
<dbReference type="InterPro" id="IPR036736">
    <property type="entry name" value="ACP-like_sf"/>
</dbReference>
<dbReference type="EMBL" id="MKJU01000006">
    <property type="protein sequence ID" value="OHU92578.1"/>
    <property type="molecule type" value="Genomic_DNA"/>
</dbReference>
<dbReference type="Gene3D" id="3.40.50.980">
    <property type="match status" value="6"/>
</dbReference>
<dbReference type="FunFam" id="1.10.1200.10:FF:000016">
    <property type="entry name" value="Non-ribosomal peptide synthase"/>
    <property type="match status" value="1"/>
</dbReference>
<dbReference type="GO" id="GO:0044550">
    <property type="term" value="P:secondary metabolite biosynthetic process"/>
    <property type="evidence" value="ECO:0007669"/>
    <property type="project" value="UniProtKB-ARBA"/>
</dbReference>
<dbReference type="Pfam" id="PF18563">
    <property type="entry name" value="TubC_N"/>
    <property type="match status" value="1"/>
</dbReference>
<dbReference type="Gene3D" id="3.30.559.30">
    <property type="entry name" value="Nonribosomal peptide synthetase, condensation domain"/>
    <property type="match status" value="4"/>
</dbReference>
<dbReference type="PANTHER" id="PTHR45527:SF14">
    <property type="entry name" value="PLIPASTATIN SYNTHASE SUBUNIT B"/>
    <property type="match status" value="1"/>
</dbReference>
<dbReference type="InterPro" id="IPR041464">
    <property type="entry name" value="TubC_N"/>
</dbReference>
<dbReference type="GO" id="GO:0043041">
    <property type="term" value="P:amino acid activation for nonribosomal peptide biosynthetic process"/>
    <property type="evidence" value="ECO:0007669"/>
    <property type="project" value="TreeGrafter"/>
</dbReference>
<evidence type="ECO:0000256" key="3">
    <source>
        <dbReference type="ARBA" id="ARBA00022450"/>
    </source>
</evidence>
<dbReference type="InterPro" id="IPR020806">
    <property type="entry name" value="PKS_PP-bd"/>
</dbReference>
<dbReference type="NCBIfam" id="TIGR01733">
    <property type="entry name" value="AA-adenyl-dom"/>
    <property type="match status" value="3"/>
</dbReference>
<dbReference type="FunFam" id="3.40.50.980:FF:000002">
    <property type="entry name" value="Enterobactin synthetase component F"/>
    <property type="match status" value="1"/>
</dbReference>
<dbReference type="InterPro" id="IPR044894">
    <property type="entry name" value="TubC_N_sf"/>
</dbReference>
<dbReference type="FunFam" id="3.40.50.12780:FF:000012">
    <property type="entry name" value="Non-ribosomal peptide synthetase"/>
    <property type="match status" value="2"/>
</dbReference>
<evidence type="ECO:0000256" key="1">
    <source>
        <dbReference type="ARBA" id="ARBA00001957"/>
    </source>
</evidence>
<keyword evidence="3" id="KW-0596">Phosphopantetheine</keyword>
<proteinExistence type="inferred from homology"/>
<gene>
    <name evidence="7" type="ORF">BET10_03720</name>
</gene>
<dbReference type="GO" id="GO:0003824">
    <property type="term" value="F:catalytic activity"/>
    <property type="evidence" value="ECO:0007669"/>
    <property type="project" value="InterPro"/>
</dbReference>
<evidence type="ECO:0000256" key="5">
    <source>
        <dbReference type="ARBA" id="ARBA00022737"/>
    </source>
</evidence>
<dbReference type="PROSITE" id="PS00455">
    <property type="entry name" value="AMP_BINDING"/>
    <property type="match status" value="3"/>
</dbReference>
<dbReference type="InterPro" id="IPR020845">
    <property type="entry name" value="AMP-binding_CS"/>
</dbReference>
<dbReference type="Proteomes" id="UP000179786">
    <property type="component" value="Unassembled WGS sequence"/>
</dbReference>
<dbReference type="NCBIfam" id="NF003417">
    <property type="entry name" value="PRK04813.1"/>
    <property type="match status" value="3"/>
</dbReference>
<evidence type="ECO:0000259" key="6">
    <source>
        <dbReference type="PROSITE" id="PS50075"/>
    </source>
</evidence>
<dbReference type="InterPro" id="IPR001242">
    <property type="entry name" value="Condensation_dom"/>
</dbReference>
<dbReference type="RefSeq" id="WP_070983138.1">
    <property type="nucleotide sequence ID" value="NZ_MKJU01000006.1"/>
</dbReference>
<name>A0A1S1MZW7_9GAMM</name>
<feature type="domain" description="Carrier" evidence="6">
    <location>
        <begin position="3390"/>
        <end position="3465"/>
    </location>
</feature>
<dbReference type="Gene3D" id="1.10.10.1830">
    <property type="entry name" value="Non-ribosomal peptide synthase, adenylation domain"/>
    <property type="match status" value="1"/>
</dbReference>
<dbReference type="SMART" id="SM00823">
    <property type="entry name" value="PKS_PP"/>
    <property type="match status" value="3"/>
</dbReference>
<dbReference type="InterPro" id="IPR010071">
    <property type="entry name" value="AA_adenyl_dom"/>
</dbReference>
<dbReference type="OrthoDB" id="9757559at2"/>
<dbReference type="InterPro" id="IPR006162">
    <property type="entry name" value="Ppantetheine_attach_site"/>
</dbReference>
<dbReference type="STRING" id="1859457.BET10_03720"/>
<dbReference type="InterPro" id="IPR000873">
    <property type="entry name" value="AMP-dep_synth/lig_dom"/>
</dbReference>
<accession>A0A1S1MZW7</accession>
<comment type="similarity">
    <text evidence="2">Belongs to the ATP-dependent AMP-binding enzyme family.</text>
</comment>
<dbReference type="InterPro" id="IPR025110">
    <property type="entry name" value="AMP-bd_C"/>
</dbReference>
<dbReference type="Gene3D" id="2.30.38.10">
    <property type="entry name" value="Luciferase, Domain 3"/>
    <property type="match status" value="3"/>
</dbReference>
<keyword evidence="5" id="KW-0677">Repeat</keyword>
<dbReference type="PANTHER" id="PTHR45527">
    <property type="entry name" value="NONRIBOSOMAL PEPTIDE SYNTHETASE"/>
    <property type="match status" value="1"/>
</dbReference>
<dbReference type="Pfam" id="PF00501">
    <property type="entry name" value="AMP-binding"/>
    <property type="match status" value="3"/>
</dbReference>
<dbReference type="Gene3D" id="1.10.1200.10">
    <property type="entry name" value="ACP-like"/>
    <property type="match status" value="3"/>
</dbReference>
<feature type="domain" description="Carrier" evidence="6">
    <location>
        <begin position="812"/>
        <end position="886"/>
    </location>
</feature>
<dbReference type="SUPFAM" id="SSF52777">
    <property type="entry name" value="CoA-dependent acyltransferases"/>
    <property type="match status" value="7"/>
</dbReference>
<comment type="cofactor">
    <cofactor evidence="1">
        <name>pantetheine 4'-phosphate</name>
        <dbReference type="ChEBI" id="CHEBI:47942"/>
    </cofactor>
</comment>
<dbReference type="SUPFAM" id="SSF47336">
    <property type="entry name" value="ACP-like"/>
    <property type="match status" value="3"/>
</dbReference>
<dbReference type="PROSITE" id="PS50075">
    <property type="entry name" value="CARRIER"/>
    <property type="match status" value="3"/>
</dbReference>
<sequence>MTLTVLKQAQAQGVLLYLENNKLKARAAKGAMTDELKKSIVEHKEGLVALMSRFNLLNLNDEMIEQQQTYWLEQLADSSEQAWQVPLSKRAANSKEVEYAQHSVTLDAGLLAQLDAFAIAKQTDRFAVLHSALCAQLNQYSGVNDCVVAQHLQGGLGYCADDFDNRVALRMKMTDDASFEDYLSGYEQQRIAALNNASLTTGLLAEALQKDERSSVVGQPRIFSGYYEQASIEHSYDEGCDLSVSFMADSSSLEVVLHYNTQCVSDTFVKRFVANFQALIACVLNAQTQPLNDLALLSDFEYDELQYLAQGVEDTRHSQYHCVLERFNRWVESTPSAIAVTDQAQSLSYAQLDSKANQVAYHLLDAGVQVGDVVAVSMARSVDFMVAILGVLKSGAAYLPIDPSYPADRVQHMLNDSQARMLLNLSDNVMGAEFSGTIMSIDTLTETQACALPQNQADDLAYVIYTSGSTGLPKGVALSHRGALNLFFNQLDCFKMSEQSRVLQFASISFDAATWEWMMALLAGSSLYICPESARTSTQELADYLVDNGVTHATLPPSLLTHMDIERDYQFDALIVAGEAIETALAWRWAEKFPLYNGYGPSESTVCASVDRIVANEVVTIGSALANLSLYVVAPNTQQLVPRGAAGELLIAGASLAKGYLHNEKLTARSFIESDLGMGKVQRLYRTGDYVRLLENGKLEFLGRIDNQIQFNGFRIELGEIEQVIQAQEGVKSALVILDPHSQLKRLVAYVIKEGETFDSSAVLSGAKDQLPDYMVPATVVTVDTYPLTANGKVDAAKLPVADLSAGNAYVAPTDELQTLLCEQWQQLLMVEKVGITDSFFELGGDSILSIQAVARANQKGINITTKGLLKLQTIEKLTADLAEQAPQEVKATQEALTGNAPLLPIQQSYLDNTQVDHHYFNQAVLLSVPSGLNHAMLTRIVNAMVTRHDAMRLGFKQDEQGQWHAQYQTFTEQQIDACCMALDLPEDVEQHAKFIEQVGEQYQSNFALMGDPLVRAVLLNSKDTQYVLFVAHHLIIDGMSWRVLLQDLMQAYGQLSQGHDITLGAKTSSYQQWTEALANYQDAAQDIWALSQPTDSIESDFEQLGDNTQASTQMWHFELNEKDTQALLKECPSSYNTTINELLLSALAQALHQWQAVDNVSVMLESHGREPLFDDIDTSQTVGWFTSIYPLVLNCADVEIGTTIKDIKERYRAVPNNGIGFGYWAQRNPKLASQYNPQILFNYLGQFDQAVDNDSGFAFAEGNLGKAVSDKHQREYLLGINSLVSEGRLSVALDYSENRFKADNIQSLGNLLEQALIELVAHCKVVKQQYTPSDFPLASMTQKELDVLQQQHDIAKLYPATSMQKGMMFQSLVKNDAYLTQSDFVFTGEINLAYFQQAWQSVIDRFDVFRTVFVGSGESLHQLVVKQATLPWHVEDLRALNEQQQLQRFDEYRRQDRQQGFDLANSAPMMRVVIFQLADDKYRLLWTHHHILLDGWSLPIVYGAVVESYECLMQGKALVTTPSGDYESYIAWLGERSQSDAQQYWRSQLGHIDNPTPLNIDKLPTDGETGHHVQRQLLSKEQTERLKDFAASAQVTVNTLLQFAWGYLLHRYSNEDQVVFGSIVSGRPGELLDVEQMVGLFINNIPVVLNLDNKQSIKAQLQAMHANFQEANEHCYVPLNEIQSYSEVEGGYQLFDSIFSFENYPLDAAVSAEKEASIAVESVDAFEENEYKLTINAGLSETLIVRCSYYKEQFAQSTVERVLEHYIQILLQLPQCEQLTQVELLTEQEQTQLLSMGEQHSSYEVTRCIHEQFEAQVAQYPDAVALVCDDQQLTYSQLNERANQIAHYLMTQGVEADELVGLYAERSLEMIVGILAILKSGAAYVPLDPDYPDSRIEYMLEDSDIRIVLTQSHLQETIPTDQQLLVLVDEPERYEGFRKDNISAEEANVSVGDLAYVIYTSGSTGKPKGVLVEHRNVLRLFSSSDEHFDFKQTDVWSLFHSISFDFSVWEIWGALFYGAKLVVVPKEVAKETERFSALVNEQQVTVLSQTPAAFELFSQQDQLDSHDSLRYVVFGGAALNFASLKPWIARHGDDAPQLINMYGITETTVHVTYKRVTKEHVMSEQGSMIGFPLLDLSSYVLDQDQQFVAIGVPGELYVGGDGVTRGYLNRDDLTERAFIDNPFKPSERLYRTGDLVKRIDTGELVYLGRIDDQVKIRGFRIELGEIEHQIRDHQSVNEVLVLTQGESHDKRLVAYLVLTEGQDELQAVAELKASISQNLAPHMVPAAFVVIDKIPLTINGKVNRKALPEADFSASVEDYQAPETAVEVALADIWQQVLKVARVGISDNFFALGGDSIRAISLVAKMKESGYSVSIGALFENPTIKQLAPVVALEEVTSLPEVPAFSMLEEQEYAKLREQADFERIEDAYPMTQLQQGMVFHNLLAGGQGIYHDVMSFKIKSAFDAQTFAQAVTSLAQRHQILRTLFVMDSHAPTQLVYKQLDVEPVVMSLMALTEQQQNAHLTQWIEEEKNSPFDFTKPLWRIYIHQLDAECFQYTISFHHALFDGWSIATLNTQLFNEYIARREGTYQASEEVVLPYKYLVHQEQAAMQSQEVRDYWRSKLEDAQLPWWAGKTLTGKSRQVLDVSPESSQKIRDLAKQLGVQERSILLTTHVVLLALVNGNKDVVTSVVANCRPEYEGADKTLGLFLNSLPFVTSLEDHSWQALIKQVDAQVSQDASKRTLPLSVMQKDAGLDFSSSLFNYVDFHVYENLADDIEVMGAQGSLEQNYLISVTYSKVKQIAQDTFNLTLDIDQDTFGEAMAERMLQYSQRIIDSIVQTPSNAISFAALMSQDEMAQQLAHWNDTARQDDQSATVHQGIFAQASKTPDAIAVQAGEEKLSYQQLVDKATRMSAYFESQGLRKGDRIGLYMPRCPQLMVTLLAAMNSGLVYVPIDLKNTQQRVEKIVASSELKLMVSVSDFTEQTATCGVDVMLVDDALSADWLAHVVPTEQLAGAASAQDSVYVIYTSGSTGEPKGVEIHHQGLMDYCQTGLDLYYNSDLTGSLVVTSHAFDLTVPSLYLPLLAGGTVHLSAMDEEISGLHRALTCGDEQQYLMRMTPMHVNAMLALMEPSFVSKARHVFVIGGESFAPSDARKLQSFFPQSEIYNHYGPSESVVGCTIANVSELLNDDIEVLPIGRAMPNTRLYVLSPEQEVVPVGCVGELYIAGNGVAKGYLNRPDLTAERFVEKSFANGVTERLYRTGDLVRYDELGQLYYMGRTDQQIKVRGYRVEPAEIEQVLMKQSEINSALVMMLKDDKGEAQLVAYVTTYREAMVHNDWLVELKARLGQSLPNYMVPSAIVHLDNMPLSINGKVDRKALPKPDVMGVQNYVEPASETEHAVASIFADILNVEQVGRHDDFFALGGHSLNATRFVGMVREVFAIELPLVEVFNHPDVMHLAQIIDEIVTLSHNVVGLDEQSELVEIQW</sequence>